<gene>
    <name evidence="4" type="primary">erich1</name>
</gene>
<dbReference type="InterPro" id="IPR026719">
    <property type="entry name" value="ERICH1"/>
</dbReference>
<dbReference type="Ensembl" id="ENSPNYT00000010243.1">
    <property type="protein sequence ID" value="ENSPNYP00000009998.1"/>
    <property type="gene ID" value="ENSPNYG00000007602.1"/>
</dbReference>
<name>A0A3B4FJJ6_9CICH</name>
<feature type="compositionally biased region" description="Polar residues" evidence="1">
    <location>
        <begin position="147"/>
        <end position="158"/>
    </location>
</feature>
<proteinExistence type="predicted"/>
<feature type="compositionally biased region" description="Polar residues" evidence="1">
    <location>
        <begin position="86"/>
        <end position="97"/>
    </location>
</feature>
<evidence type="ECO:0000313" key="4">
    <source>
        <dbReference type="RefSeq" id="XP_005739058.1"/>
    </source>
</evidence>
<reference evidence="2" key="1">
    <citation type="submission" date="2023-09" db="UniProtKB">
        <authorList>
            <consortium name="Ensembl"/>
        </authorList>
    </citation>
    <scope>IDENTIFICATION</scope>
</reference>
<dbReference type="Proteomes" id="UP000695023">
    <property type="component" value="Unplaced"/>
</dbReference>
<feature type="region of interest" description="Disordered" evidence="1">
    <location>
        <begin position="37"/>
        <end position="183"/>
    </location>
</feature>
<evidence type="ECO:0000313" key="3">
    <source>
        <dbReference type="Proteomes" id="UP000695023"/>
    </source>
</evidence>
<dbReference type="GeneID" id="102193777"/>
<evidence type="ECO:0000256" key="1">
    <source>
        <dbReference type="SAM" id="MobiDB-lite"/>
    </source>
</evidence>
<dbReference type="STRING" id="303518.ENSPNYP00000009998"/>
<feature type="compositionally biased region" description="Basic residues" evidence="1">
    <location>
        <begin position="168"/>
        <end position="182"/>
    </location>
</feature>
<reference evidence="4" key="2">
    <citation type="submission" date="2025-04" db="UniProtKB">
        <authorList>
            <consortium name="RefSeq"/>
        </authorList>
    </citation>
    <scope>IDENTIFICATION</scope>
</reference>
<dbReference type="PANTHER" id="PTHR22444:SF1">
    <property type="entry name" value="GLUTAMATE-RICH PROTEIN 1"/>
    <property type="match status" value="1"/>
</dbReference>
<accession>A0A3B4FJJ6</accession>
<dbReference type="RefSeq" id="XP_005739058.1">
    <property type="nucleotide sequence ID" value="XM_005739001.1"/>
</dbReference>
<dbReference type="AlphaFoldDB" id="A0A3B4FJJ6"/>
<feature type="compositionally biased region" description="Basic residues" evidence="1">
    <location>
        <begin position="124"/>
        <end position="133"/>
    </location>
</feature>
<keyword evidence="3" id="KW-1185">Reference proteome</keyword>
<evidence type="ECO:0000313" key="2">
    <source>
        <dbReference type="Ensembl" id="ENSPNYP00000009998.1"/>
    </source>
</evidence>
<dbReference type="PANTHER" id="PTHR22444">
    <property type="entry name" value="GLUTAMATE-RICH PROTEIN 1"/>
    <property type="match status" value="1"/>
</dbReference>
<dbReference type="OrthoDB" id="6151351at2759"/>
<feature type="compositionally biased region" description="Basic and acidic residues" evidence="1">
    <location>
        <begin position="105"/>
        <end position="114"/>
    </location>
</feature>
<protein>
    <submittedName>
        <fullName evidence="2">Glutamate rich 1</fullName>
    </submittedName>
    <submittedName>
        <fullName evidence="4">Glutamate-rich protein 1</fullName>
    </submittedName>
</protein>
<sequence length="342" mass="38293">MAHRKEVFQSKVLQKLYPAIQEVVTEQSPPHIVEALGKKKHLKSKAPGEDTASGDAVKRQSAAKPGRRMYTVLPPPADYDIHSEESVSLQQLKSINSVEEPAEGNNHESDKVLDEEQEAEEQRRRRRKRKKKATVCQDSGNDEATPGSESGTGQNQTAGDEGAERISRNKKRKLKKKRHKQKLLSMGLMPRAAALEFTYQKDGEEEEEEDERRAAEVSDFLRTTMEMYLSDSSSHASTIPDLSATVDGLLGAIDGGSKPNSVLKQLYSLMTLVQQTDTEKLEKALKELCSNSSCMSAEETTAVVTLFQYWITDILPMQGDKKTRAFSNTPMRLPVEQTQRHY</sequence>
<organism evidence="2">
    <name type="scientific">Pundamilia nyererei</name>
    <dbReference type="NCBI Taxonomy" id="303518"/>
    <lineage>
        <taxon>Eukaryota</taxon>
        <taxon>Metazoa</taxon>
        <taxon>Chordata</taxon>
        <taxon>Craniata</taxon>
        <taxon>Vertebrata</taxon>
        <taxon>Euteleostomi</taxon>
        <taxon>Actinopterygii</taxon>
        <taxon>Neopterygii</taxon>
        <taxon>Teleostei</taxon>
        <taxon>Neoteleostei</taxon>
        <taxon>Acanthomorphata</taxon>
        <taxon>Ovalentaria</taxon>
        <taxon>Cichlomorphae</taxon>
        <taxon>Cichliformes</taxon>
        <taxon>Cichlidae</taxon>
        <taxon>African cichlids</taxon>
        <taxon>Pseudocrenilabrinae</taxon>
        <taxon>Haplochromini</taxon>
        <taxon>Pundamilia</taxon>
    </lineage>
</organism>
<dbReference type="GeneTree" id="ENSGT00390000005606"/>
<dbReference type="CTD" id="157697"/>